<dbReference type="Proteomes" id="UP000216411">
    <property type="component" value="Unassembled WGS sequence"/>
</dbReference>
<comment type="caution">
    <text evidence="1">The sequence shown here is derived from an EMBL/GenBank/DDBJ whole genome shotgun (WGS) entry which is preliminary data.</text>
</comment>
<reference evidence="1 2" key="1">
    <citation type="journal article" date="2017" name="Genome Announc.">
        <title>Draft Genome Sequence of a Sporulating and Motile Strain of Lachnotalea glycerini Isolated from Water in Quebec City, Canada.</title>
        <authorList>
            <person name="Maheux A.F."/>
            <person name="Boudreau D.K."/>
            <person name="Berube E."/>
            <person name="Boissinot M."/>
            <person name="Raymond F."/>
            <person name="Brodeur S."/>
            <person name="Corbeil J."/>
            <person name="Isabel S."/>
            <person name="Omar R.F."/>
            <person name="Bergeron M.G."/>
        </authorList>
    </citation>
    <scope>NUCLEOTIDE SEQUENCE [LARGE SCALE GENOMIC DNA]</scope>
    <source>
        <strain evidence="1 2">CCRI-19302</strain>
    </source>
</reference>
<name>A0A371J0H9_9FIRM</name>
<keyword evidence="2" id="KW-1185">Reference proteome</keyword>
<protein>
    <recommendedName>
        <fullName evidence="3">Immunity protein Imm1</fullName>
    </recommendedName>
</protein>
<proteinExistence type="predicted"/>
<sequence>MIIEHFEGKNECNSLENIDDILTRRTHKGVNEFIIHGEQEFPYMVVLVNDNYAYLHFYKEDDDPGFRSIGGDTDLEKDGDSIFYTNTDNEEVSIENVSVVPFSNALMAVKQFFETSDMPKCIEWDEL</sequence>
<accession>A0A371J0H9</accession>
<dbReference type="AlphaFoldDB" id="A0A371J0H9"/>
<dbReference type="InterPro" id="IPR025680">
    <property type="entry name" value="DddI"/>
</dbReference>
<dbReference type="RefSeq" id="WP_094376480.1">
    <property type="nucleotide sequence ID" value="NZ_NOKA02000161.1"/>
</dbReference>
<evidence type="ECO:0000313" key="1">
    <source>
        <dbReference type="EMBL" id="RDY26235.1"/>
    </source>
</evidence>
<organism evidence="1 2">
    <name type="scientific">Lachnotalea glycerini</name>
    <dbReference type="NCBI Taxonomy" id="1763509"/>
    <lineage>
        <taxon>Bacteria</taxon>
        <taxon>Bacillati</taxon>
        <taxon>Bacillota</taxon>
        <taxon>Clostridia</taxon>
        <taxon>Lachnospirales</taxon>
        <taxon>Lachnospiraceae</taxon>
        <taxon>Lachnotalea</taxon>
    </lineage>
</organism>
<dbReference type="Pfam" id="PF14430">
    <property type="entry name" value="Imm1"/>
    <property type="match status" value="1"/>
</dbReference>
<dbReference type="EMBL" id="NOKA02000161">
    <property type="protein sequence ID" value="RDY26235.1"/>
    <property type="molecule type" value="Genomic_DNA"/>
</dbReference>
<evidence type="ECO:0000313" key="2">
    <source>
        <dbReference type="Proteomes" id="UP000216411"/>
    </source>
</evidence>
<dbReference type="OrthoDB" id="1821869at2"/>
<gene>
    <name evidence="1" type="ORF">CG710_021850</name>
</gene>
<evidence type="ECO:0008006" key="3">
    <source>
        <dbReference type="Google" id="ProtNLM"/>
    </source>
</evidence>